<feature type="transmembrane region" description="Helical" evidence="10">
    <location>
        <begin position="36"/>
        <end position="56"/>
    </location>
</feature>
<evidence type="ECO:0000256" key="9">
    <source>
        <dbReference type="RuleBase" id="RU000688"/>
    </source>
</evidence>
<feature type="domain" description="G-protein coupled receptors family 1 profile" evidence="11">
    <location>
        <begin position="47"/>
        <end position="292"/>
    </location>
</feature>
<keyword evidence="3 9" id="KW-0812">Transmembrane</keyword>
<dbReference type="GO" id="GO:0006955">
    <property type="term" value="P:immune response"/>
    <property type="evidence" value="ECO:0007669"/>
    <property type="project" value="TreeGrafter"/>
</dbReference>
<evidence type="ECO:0000256" key="3">
    <source>
        <dbReference type="ARBA" id="ARBA00022692"/>
    </source>
</evidence>
<dbReference type="Pfam" id="PF00001">
    <property type="entry name" value="7tm_1"/>
    <property type="match status" value="1"/>
</dbReference>
<dbReference type="PROSITE" id="PS50262">
    <property type="entry name" value="G_PROTEIN_RECEP_F1_2"/>
    <property type="match status" value="1"/>
</dbReference>
<evidence type="ECO:0000256" key="2">
    <source>
        <dbReference type="ARBA" id="ARBA00022475"/>
    </source>
</evidence>
<feature type="transmembrane region" description="Helical" evidence="10">
    <location>
        <begin position="199"/>
        <end position="219"/>
    </location>
</feature>
<feature type="transmembrane region" description="Helical" evidence="10">
    <location>
        <begin position="68"/>
        <end position="89"/>
    </location>
</feature>
<comment type="similarity">
    <text evidence="9">Belongs to the G-protein coupled receptor 1 family.</text>
</comment>
<reference evidence="12" key="1">
    <citation type="submission" date="2025-08" db="UniProtKB">
        <authorList>
            <consortium name="Ensembl"/>
        </authorList>
    </citation>
    <scope>IDENTIFICATION</scope>
</reference>
<keyword evidence="8 9" id="KW-0807">Transducer</keyword>
<reference evidence="12" key="2">
    <citation type="submission" date="2025-09" db="UniProtKB">
        <authorList>
            <consortium name="Ensembl"/>
        </authorList>
    </citation>
    <scope>IDENTIFICATION</scope>
</reference>
<sequence>GNRSKIMIYMEYMYDDGNPCSITDLKDFNRVFLPTIYSLVFVLGIIGNGLVVAVLVKHRNRTNFTDICLFNLAVSDLVFILTLPFYFHYSVVGQWLLGDFMCRFASGCHSTGFFGSVFFMVAMTLDRYVVIMHAHKVAHYRTLRAGVAVSACVWTLSACVSLPSVLFTRVTNDSYGVHCYFEPENDAWKLYNIYSTNTLGLAIPLLVMIVCYSRIIPILLNMRSAKKHRAVKLIISIVIAFFLFWAPYNISLLLEHLMAPISDCATDARLFMSITVTETIAYTHCCLNPIIYAFVGQKFMRRALQLLRNWVPGVLLCSARVSSDSFSRKSSTMSRSSNTTSNFIM</sequence>
<keyword evidence="2" id="KW-1003">Cell membrane</keyword>
<dbReference type="Ensembl" id="ENSCLMT00005020690.1">
    <property type="protein sequence ID" value="ENSCLMP00005019669.1"/>
    <property type="gene ID" value="ENSCLMG00005009860.1"/>
</dbReference>
<dbReference type="PANTHER" id="PTHR10489">
    <property type="entry name" value="CELL ADHESION MOLECULE"/>
    <property type="match status" value="1"/>
</dbReference>
<dbReference type="AlphaFoldDB" id="A0A8C2XLJ5"/>
<dbReference type="PROSITE" id="PS00237">
    <property type="entry name" value="G_PROTEIN_RECEP_F1_1"/>
    <property type="match status" value="1"/>
</dbReference>
<comment type="subcellular location">
    <subcellularLocation>
        <location evidence="1">Cell membrane</location>
        <topology evidence="1">Multi-pass membrane protein</topology>
    </subcellularLocation>
</comment>
<keyword evidence="13" id="KW-1185">Reference proteome</keyword>
<accession>A0A8C2XLJ5</accession>
<evidence type="ECO:0000256" key="1">
    <source>
        <dbReference type="ARBA" id="ARBA00004651"/>
    </source>
</evidence>
<feature type="transmembrane region" description="Helical" evidence="10">
    <location>
        <begin position="142"/>
        <end position="166"/>
    </location>
</feature>
<keyword evidence="4 10" id="KW-1133">Transmembrane helix</keyword>
<keyword evidence="6 10" id="KW-0472">Membrane</keyword>
<evidence type="ECO:0000256" key="8">
    <source>
        <dbReference type="ARBA" id="ARBA00023224"/>
    </source>
</evidence>
<dbReference type="PRINTS" id="PR00237">
    <property type="entry name" value="GPCRRHODOPSN"/>
</dbReference>
<dbReference type="InterPro" id="IPR050119">
    <property type="entry name" value="CCR1-9-like"/>
</dbReference>
<evidence type="ECO:0000256" key="4">
    <source>
        <dbReference type="ARBA" id="ARBA00022989"/>
    </source>
</evidence>
<dbReference type="GO" id="GO:0060326">
    <property type="term" value="P:cell chemotaxis"/>
    <property type="evidence" value="ECO:0007669"/>
    <property type="project" value="TreeGrafter"/>
</dbReference>
<feature type="transmembrane region" description="Helical" evidence="10">
    <location>
        <begin position="270"/>
        <end position="295"/>
    </location>
</feature>
<organism evidence="12 13">
    <name type="scientific">Cyclopterus lumpus</name>
    <name type="common">Lumpsucker</name>
    <dbReference type="NCBI Taxonomy" id="8103"/>
    <lineage>
        <taxon>Eukaryota</taxon>
        <taxon>Metazoa</taxon>
        <taxon>Chordata</taxon>
        <taxon>Craniata</taxon>
        <taxon>Vertebrata</taxon>
        <taxon>Euteleostomi</taxon>
        <taxon>Actinopterygii</taxon>
        <taxon>Neopterygii</taxon>
        <taxon>Teleostei</taxon>
        <taxon>Neoteleostei</taxon>
        <taxon>Acanthomorphata</taxon>
        <taxon>Eupercaria</taxon>
        <taxon>Perciformes</taxon>
        <taxon>Cottioidei</taxon>
        <taxon>Cottales</taxon>
        <taxon>Cyclopteridae</taxon>
        <taxon>Cyclopterus</taxon>
    </lineage>
</organism>
<dbReference type="GO" id="GO:0019957">
    <property type="term" value="F:C-C chemokine binding"/>
    <property type="evidence" value="ECO:0007669"/>
    <property type="project" value="TreeGrafter"/>
</dbReference>
<proteinExistence type="inferred from homology"/>
<dbReference type="SUPFAM" id="SSF81321">
    <property type="entry name" value="Family A G protein-coupled receptor-like"/>
    <property type="match status" value="1"/>
</dbReference>
<dbReference type="GO" id="GO:0016493">
    <property type="term" value="F:C-C chemokine receptor activity"/>
    <property type="evidence" value="ECO:0007669"/>
    <property type="project" value="TreeGrafter"/>
</dbReference>
<dbReference type="PANTHER" id="PTHR10489:SF686">
    <property type="entry name" value="C-C CHEMOKINE RECEPTOR TYPE 5"/>
    <property type="match status" value="1"/>
</dbReference>
<dbReference type="PRINTS" id="PR00657">
    <property type="entry name" value="CCCHEMOKINER"/>
</dbReference>
<dbReference type="GeneTree" id="ENSGT01020000230359"/>
<protein>
    <submittedName>
        <fullName evidence="12">C-C motif chemokine receptor 8</fullName>
    </submittedName>
</protein>
<dbReference type="GO" id="GO:0009897">
    <property type="term" value="C:external side of plasma membrane"/>
    <property type="evidence" value="ECO:0007669"/>
    <property type="project" value="TreeGrafter"/>
</dbReference>
<dbReference type="InterPro" id="IPR000355">
    <property type="entry name" value="Chemokine_rcpt"/>
</dbReference>
<dbReference type="CDD" id="cd14984">
    <property type="entry name" value="7tmA_Chemokine_R"/>
    <property type="match status" value="1"/>
</dbReference>
<feature type="transmembrane region" description="Helical" evidence="10">
    <location>
        <begin position="231"/>
        <end position="250"/>
    </location>
</feature>
<dbReference type="Gene3D" id="1.20.1070.10">
    <property type="entry name" value="Rhodopsin 7-helix transmembrane proteins"/>
    <property type="match status" value="1"/>
</dbReference>
<name>A0A8C2XLJ5_CYCLU</name>
<dbReference type="InterPro" id="IPR000276">
    <property type="entry name" value="GPCR_Rhodpsn"/>
</dbReference>
<dbReference type="GO" id="GO:0007204">
    <property type="term" value="P:positive regulation of cytosolic calcium ion concentration"/>
    <property type="evidence" value="ECO:0007669"/>
    <property type="project" value="TreeGrafter"/>
</dbReference>
<evidence type="ECO:0000313" key="12">
    <source>
        <dbReference type="Ensembl" id="ENSCLMP00005019669.1"/>
    </source>
</evidence>
<keyword evidence="7 9" id="KW-0675">Receptor</keyword>
<dbReference type="GO" id="GO:0019722">
    <property type="term" value="P:calcium-mediated signaling"/>
    <property type="evidence" value="ECO:0007669"/>
    <property type="project" value="TreeGrafter"/>
</dbReference>
<evidence type="ECO:0000256" key="5">
    <source>
        <dbReference type="ARBA" id="ARBA00023040"/>
    </source>
</evidence>
<evidence type="ECO:0000256" key="6">
    <source>
        <dbReference type="ARBA" id="ARBA00023136"/>
    </source>
</evidence>
<evidence type="ECO:0000313" key="13">
    <source>
        <dbReference type="Proteomes" id="UP000694565"/>
    </source>
</evidence>
<evidence type="ECO:0000256" key="7">
    <source>
        <dbReference type="ARBA" id="ARBA00023170"/>
    </source>
</evidence>
<evidence type="ECO:0000259" key="11">
    <source>
        <dbReference type="PROSITE" id="PS50262"/>
    </source>
</evidence>
<feature type="transmembrane region" description="Helical" evidence="10">
    <location>
        <begin position="109"/>
        <end position="130"/>
    </location>
</feature>
<keyword evidence="5 9" id="KW-0297">G-protein coupled receptor</keyword>
<dbReference type="Proteomes" id="UP000694565">
    <property type="component" value="Unplaced"/>
</dbReference>
<dbReference type="InterPro" id="IPR017452">
    <property type="entry name" value="GPCR_Rhodpsn_7TM"/>
</dbReference>
<evidence type="ECO:0000256" key="10">
    <source>
        <dbReference type="SAM" id="Phobius"/>
    </source>
</evidence>